<dbReference type="EMBL" id="HG994362">
    <property type="protein sequence ID" value="CAF2213449.1"/>
    <property type="molecule type" value="Genomic_DNA"/>
</dbReference>
<protein>
    <submittedName>
        <fullName evidence="1">(rape) hypothetical protein</fullName>
    </submittedName>
</protein>
<organism evidence="1">
    <name type="scientific">Brassica napus</name>
    <name type="common">Rape</name>
    <dbReference type="NCBI Taxonomy" id="3708"/>
    <lineage>
        <taxon>Eukaryota</taxon>
        <taxon>Viridiplantae</taxon>
        <taxon>Streptophyta</taxon>
        <taxon>Embryophyta</taxon>
        <taxon>Tracheophyta</taxon>
        <taxon>Spermatophyta</taxon>
        <taxon>Magnoliopsida</taxon>
        <taxon>eudicotyledons</taxon>
        <taxon>Gunneridae</taxon>
        <taxon>Pentapetalae</taxon>
        <taxon>rosids</taxon>
        <taxon>malvids</taxon>
        <taxon>Brassicales</taxon>
        <taxon>Brassicaceae</taxon>
        <taxon>Brassiceae</taxon>
        <taxon>Brassica</taxon>
    </lineage>
</organism>
<sequence length="34" mass="3771">MCVLLLCFCDIECLCVLSTVSGSCFFHVTEPIMI</sequence>
<dbReference type="AlphaFoldDB" id="A0A816ZGW6"/>
<evidence type="ECO:0000313" key="1">
    <source>
        <dbReference type="EMBL" id="CAF2213449.1"/>
    </source>
</evidence>
<gene>
    <name evidence="1" type="ORF">DARMORV10_A08P01740.1</name>
</gene>
<reference evidence="1" key="1">
    <citation type="submission" date="2021-01" db="EMBL/GenBank/DDBJ databases">
        <authorList>
            <consortium name="Genoscope - CEA"/>
            <person name="William W."/>
        </authorList>
    </citation>
    <scope>NUCLEOTIDE SEQUENCE</scope>
</reference>
<dbReference type="Proteomes" id="UP001295469">
    <property type="component" value="Chromosome A08"/>
</dbReference>
<accession>A0A816ZGW6</accession>
<name>A0A816ZGW6_BRANA</name>
<proteinExistence type="predicted"/>